<name>A0AAV9GPF7_9PEZI</name>
<evidence type="ECO:0000256" key="2">
    <source>
        <dbReference type="SAM" id="MobiDB-lite"/>
    </source>
</evidence>
<dbReference type="EMBL" id="MU865933">
    <property type="protein sequence ID" value="KAK4450206.1"/>
    <property type="molecule type" value="Genomic_DNA"/>
</dbReference>
<dbReference type="AlphaFoldDB" id="A0AAV9GPF7"/>
<gene>
    <name evidence="3" type="ORF">QBC34DRAFT_77507</name>
</gene>
<feature type="compositionally biased region" description="Polar residues" evidence="2">
    <location>
        <begin position="212"/>
        <end position="221"/>
    </location>
</feature>
<feature type="compositionally biased region" description="Low complexity" evidence="2">
    <location>
        <begin position="769"/>
        <end position="778"/>
    </location>
</feature>
<feature type="compositionally biased region" description="Basic and acidic residues" evidence="2">
    <location>
        <begin position="222"/>
        <end position="237"/>
    </location>
</feature>
<feature type="region of interest" description="Disordered" evidence="2">
    <location>
        <begin position="74"/>
        <end position="242"/>
    </location>
</feature>
<comment type="caution">
    <text evidence="3">The sequence shown here is derived from an EMBL/GenBank/DDBJ whole genome shotgun (WGS) entry which is preliminary data.</text>
</comment>
<feature type="compositionally biased region" description="Basic and acidic residues" evidence="2">
    <location>
        <begin position="128"/>
        <end position="149"/>
    </location>
</feature>
<keyword evidence="4" id="KW-1185">Reference proteome</keyword>
<feature type="compositionally biased region" description="Acidic residues" evidence="2">
    <location>
        <begin position="83"/>
        <end position="95"/>
    </location>
</feature>
<feature type="coiled-coil region" evidence="1">
    <location>
        <begin position="249"/>
        <end position="333"/>
    </location>
</feature>
<dbReference type="Proteomes" id="UP001321760">
    <property type="component" value="Unassembled WGS sequence"/>
</dbReference>
<feature type="compositionally biased region" description="Basic and acidic residues" evidence="2">
    <location>
        <begin position="732"/>
        <end position="750"/>
    </location>
</feature>
<reference evidence="3" key="2">
    <citation type="submission" date="2023-05" db="EMBL/GenBank/DDBJ databases">
        <authorList>
            <consortium name="Lawrence Berkeley National Laboratory"/>
            <person name="Steindorff A."/>
            <person name="Hensen N."/>
            <person name="Bonometti L."/>
            <person name="Westerberg I."/>
            <person name="Brannstrom I.O."/>
            <person name="Guillou S."/>
            <person name="Cros-Aarteil S."/>
            <person name="Calhoun S."/>
            <person name="Haridas S."/>
            <person name="Kuo A."/>
            <person name="Mondo S."/>
            <person name="Pangilinan J."/>
            <person name="Riley R."/>
            <person name="Labutti K."/>
            <person name="Andreopoulos B."/>
            <person name="Lipzen A."/>
            <person name="Chen C."/>
            <person name="Yanf M."/>
            <person name="Daum C."/>
            <person name="Ng V."/>
            <person name="Clum A."/>
            <person name="Ohm R."/>
            <person name="Martin F."/>
            <person name="Silar P."/>
            <person name="Natvig D."/>
            <person name="Lalanne C."/>
            <person name="Gautier V."/>
            <person name="Ament-Velasquez S.L."/>
            <person name="Kruys A."/>
            <person name="Hutchinson M.I."/>
            <person name="Powell A.J."/>
            <person name="Barry K."/>
            <person name="Miller A.N."/>
            <person name="Grigoriev I.V."/>
            <person name="Debuchy R."/>
            <person name="Gladieux P."/>
            <person name="Thoren M.H."/>
            <person name="Johannesson H."/>
        </authorList>
    </citation>
    <scope>NUCLEOTIDE SEQUENCE</scope>
    <source>
        <strain evidence="3">PSN243</strain>
    </source>
</reference>
<reference evidence="3" key="1">
    <citation type="journal article" date="2023" name="Mol. Phylogenet. Evol.">
        <title>Genome-scale phylogeny and comparative genomics of the fungal order Sordariales.</title>
        <authorList>
            <person name="Hensen N."/>
            <person name="Bonometti L."/>
            <person name="Westerberg I."/>
            <person name="Brannstrom I.O."/>
            <person name="Guillou S."/>
            <person name="Cros-Aarteil S."/>
            <person name="Calhoun S."/>
            <person name="Haridas S."/>
            <person name="Kuo A."/>
            <person name="Mondo S."/>
            <person name="Pangilinan J."/>
            <person name="Riley R."/>
            <person name="LaButti K."/>
            <person name="Andreopoulos B."/>
            <person name="Lipzen A."/>
            <person name="Chen C."/>
            <person name="Yan M."/>
            <person name="Daum C."/>
            <person name="Ng V."/>
            <person name="Clum A."/>
            <person name="Steindorff A."/>
            <person name="Ohm R.A."/>
            <person name="Martin F."/>
            <person name="Silar P."/>
            <person name="Natvig D.O."/>
            <person name="Lalanne C."/>
            <person name="Gautier V."/>
            <person name="Ament-Velasquez S.L."/>
            <person name="Kruys A."/>
            <person name="Hutchinson M.I."/>
            <person name="Powell A.J."/>
            <person name="Barry K."/>
            <person name="Miller A.N."/>
            <person name="Grigoriev I.V."/>
            <person name="Debuchy R."/>
            <person name="Gladieux P."/>
            <person name="Hiltunen Thoren M."/>
            <person name="Johannesson H."/>
        </authorList>
    </citation>
    <scope>NUCLEOTIDE SEQUENCE</scope>
    <source>
        <strain evidence="3">PSN243</strain>
    </source>
</reference>
<protein>
    <submittedName>
        <fullName evidence="3">Uncharacterized protein</fullName>
    </submittedName>
</protein>
<evidence type="ECO:0000313" key="3">
    <source>
        <dbReference type="EMBL" id="KAK4450206.1"/>
    </source>
</evidence>
<feature type="compositionally biased region" description="Polar residues" evidence="2">
    <location>
        <begin position="833"/>
        <end position="845"/>
    </location>
</feature>
<feature type="region of interest" description="Disordered" evidence="2">
    <location>
        <begin position="1"/>
        <end position="30"/>
    </location>
</feature>
<evidence type="ECO:0000256" key="1">
    <source>
        <dbReference type="SAM" id="Coils"/>
    </source>
</evidence>
<accession>A0AAV9GPF7</accession>
<sequence length="845" mass="93484">MGRTSPPAAIIAPPLGKVAKQPKAPSDLPLRHFVTTRPCDIIDDHELPPTPPDSTPGLTELETPVSAVAFERAMPTPSSVTVELDDGECTEDECTEIAPRPIDRGADIIRAFSRGVLSRPDVTQSEIGRPEAPRPDAARLEASRSEVGRSRSRTAYNNTADHSRSASQSTTTRQPRSPVRNAQTTLRRAAGTASAVAFTPGTSVTAKPRSAIRSQSAQGRTPETHTRDPSDASDKSKRVAQASAPVDMAKELLRENTSLQQRVAALQRIERELLAETQDLSRQMAALKKHQEARRQKWREQYRERERGFQTRIQALEERIIQQDEQMMEYKRALPTDETLISDDEIVEWFATRTKAWQDWADEFAHQDPNRLKSGLLPVQTLELCESVKSFIRLYDDGLPEELVNTDSNSGVKAAQVLLHGMLANFIIEETLQSPFWVFDVLSSTSSDMDSPSVVHSNSPIGFRVELSLWSKAAPLRSTRLPQKVPRTTFDIPQSARLPPASVLPRLTLNTSGLSSLPPAQLPRKKDMENLYQLLSNVQHNNREMHAWRAQMIRTLSEGGLCVELENLKGEDRRRLADARKTYARRLKDRFLGGAARFLLNNPEDLAGIERLESRLVKEFDLALQFSCLVWSRQDPLRIKGLQDLSNTAFVGSEGTMELCQTQAPTQAAPVDESKAADMPPGYHDGHPVVMAVQPIIEFVSLVDSKGDREVSKILSKARVLVAAPTTGPQKLPEKSATEKSVKPATEKPVAESPAPEPTPEAEPDKPSGRSSPGSMRSVAPSLLSPVIEDPNENSRRHSKDLKRNTISSQKARKPFSPPPPRSHGHGEVLTKRSYSNGNKSDLFA</sequence>
<feature type="compositionally biased region" description="Low complexity" evidence="2">
    <location>
        <begin position="165"/>
        <end position="178"/>
    </location>
</feature>
<feature type="region of interest" description="Disordered" evidence="2">
    <location>
        <begin position="726"/>
        <end position="845"/>
    </location>
</feature>
<keyword evidence="1" id="KW-0175">Coiled coil</keyword>
<evidence type="ECO:0000313" key="4">
    <source>
        <dbReference type="Proteomes" id="UP001321760"/>
    </source>
</evidence>
<organism evidence="3 4">
    <name type="scientific">Podospora aff. communis PSN243</name>
    <dbReference type="NCBI Taxonomy" id="3040156"/>
    <lineage>
        <taxon>Eukaryota</taxon>
        <taxon>Fungi</taxon>
        <taxon>Dikarya</taxon>
        <taxon>Ascomycota</taxon>
        <taxon>Pezizomycotina</taxon>
        <taxon>Sordariomycetes</taxon>
        <taxon>Sordariomycetidae</taxon>
        <taxon>Sordariales</taxon>
        <taxon>Podosporaceae</taxon>
        <taxon>Podospora</taxon>
    </lineage>
</organism>
<proteinExistence type="predicted"/>